<dbReference type="Proteomes" id="UP000324222">
    <property type="component" value="Unassembled WGS sequence"/>
</dbReference>
<keyword evidence="2" id="KW-1185">Reference proteome</keyword>
<comment type="caution">
    <text evidence="1">The sequence shown here is derived from an EMBL/GenBank/DDBJ whole genome shotgun (WGS) entry which is preliminary data.</text>
</comment>
<evidence type="ECO:0000313" key="1">
    <source>
        <dbReference type="EMBL" id="MPC51424.1"/>
    </source>
</evidence>
<proteinExistence type="predicted"/>
<evidence type="ECO:0000313" key="2">
    <source>
        <dbReference type="Proteomes" id="UP000324222"/>
    </source>
</evidence>
<sequence>MCGARGHACCVVRTVSGAQYGLPQRDVTKTTPPPANGLHVTSPPHYTLSALYVFTGKLCVHQGGLHVTIATAAAVATTSTTTTAMAWRVTGDNC</sequence>
<accession>A0A5B7G4K9</accession>
<dbReference type="EMBL" id="VSRR010010169">
    <property type="protein sequence ID" value="MPC51424.1"/>
    <property type="molecule type" value="Genomic_DNA"/>
</dbReference>
<dbReference type="AlphaFoldDB" id="A0A5B7G4K9"/>
<reference evidence="1 2" key="1">
    <citation type="submission" date="2019-05" db="EMBL/GenBank/DDBJ databases">
        <title>Another draft genome of Portunus trituberculatus and its Hox gene families provides insights of decapod evolution.</title>
        <authorList>
            <person name="Jeong J.-H."/>
            <person name="Song I."/>
            <person name="Kim S."/>
            <person name="Choi T."/>
            <person name="Kim D."/>
            <person name="Ryu S."/>
            <person name="Kim W."/>
        </authorList>
    </citation>
    <scope>NUCLEOTIDE SEQUENCE [LARGE SCALE GENOMIC DNA]</scope>
    <source>
        <tissue evidence="1">Muscle</tissue>
    </source>
</reference>
<gene>
    <name evidence="1" type="ORF">E2C01_045269</name>
</gene>
<name>A0A5B7G4K9_PORTR</name>
<organism evidence="1 2">
    <name type="scientific">Portunus trituberculatus</name>
    <name type="common">Swimming crab</name>
    <name type="synonym">Neptunus trituberculatus</name>
    <dbReference type="NCBI Taxonomy" id="210409"/>
    <lineage>
        <taxon>Eukaryota</taxon>
        <taxon>Metazoa</taxon>
        <taxon>Ecdysozoa</taxon>
        <taxon>Arthropoda</taxon>
        <taxon>Crustacea</taxon>
        <taxon>Multicrustacea</taxon>
        <taxon>Malacostraca</taxon>
        <taxon>Eumalacostraca</taxon>
        <taxon>Eucarida</taxon>
        <taxon>Decapoda</taxon>
        <taxon>Pleocyemata</taxon>
        <taxon>Brachyura</taxon>
        <taxon>Eubrachyura</taxon>
        <taxon>Portunoidea</taxon>
        <taxon>Portunidae</taxon>
        <taxon>Portuninae</taxon>
        <taxon>Portunus</taxon>
    </lineage>
</organism>
<protein>
    <submittedName>
        <fullName evidence="1">Uncharacterized protein</fullName>
    </submittedName>
</protein>